<evidence type="ECO:0000313" key="2">
    <source>
        <dbReference type="Proteomes" id="UP000235733"/>
    </source>
</evidence>
<gene>
    <name evidence="1" type="ORF">CJ209_03595</name>
</gene>
<proteinExistence type="predicted"/>
<dbReference type="EMBL" id="PNHC01000002">
    <property type="protein sequence ID" value="PMC70347.1"/>
    <property type="molecule type" value="Genomic_DNA"/>
</dbReference>
<accession>A0A2N6TM07</accession>
<protein>
    <recommendedName>
        <fullName evidence="3">N-acetyltransferase domain-containing protein</fullName>
    </recommendedName>
</protein>
<evidence type="ECO:0000313" key="1">
    <source>
        <dbReference type="EMBL" id="PMC70347.1"/>
    </source>
</evidence>
<organism evidence="1 2">
    <name type="scientific">Fusobacterium nucleatum</name>
    <dbReference type="NCBI Taxonomy" id="851"/>
    <lineage>
        <taxon>Bacteria</taxon>
        <taxon>Fusobacteriati</taxon>
        <taxon>Fusobacteriota</taxon>
        <taxon>Fusobacteriia</taxon>
        <taxon>Fusobacteriales</taxon>
        <taxon>Fusobacteriaceae</taxon>
        <taxon>Fusobacterium</taxon>
    </lineage>
</organism>
<dbReference type="AlphaFoldDB" id="A0A2N6TM07"/>
<sequence length="165" mass="19148">MRMLYLKRLSDNIRVRATIKEIKYSKSEFKNWLFDWSKTEKKGYKILALYVEGDNRIQGAISIKSNPQNMTIEIDIVESAPFNNSYNKKVSDKEYNGVGVCLFAEVCKRSFDLNYDGYVEFMAKTNLIEYYKKELGASLIGSQRMIIETRASKKLVDKYYGGVNL</sequence>
<dbReference type="RefSeq" id="WP_158392015.1">
    <property type="nucleotide sequence ID" value="NZ_PNHC01000002.1"/>
</dbReference>
<comment type="caution">
    <text evidence="1">The sequence shown here is derived from an EMBL/GenBank/DDBJ whole genome shotgun (WGS) entry which is preliminary data.</text>
</comment>
<evidence type="ECO:0008006" key="3">
    <source>
        <dbReference type="Google" id="ProtNLM"/>
    </source>
</evidence>
<name>A0A2N6TM07_FUSNU</name>
<dbReference type="Proteomes" id="UP000235733">
    <property type="component" value="Unassembled WGS sequence"/>
</dbReference>
<reference evidence="1 2" key="1">
    <citation type="submission" date="2017-09" db="EMBL/GenBank/DDBJ databases">
        <title>Bacterial strain isolated from the female urinary microbiota.</title>
        <authorList>
            <person name="Thomas-White K."/>
            <person name="Kumar N."/>
            <person name="Forster S."/>
            <person name="Putonti C."/>
            <person name="Lawley T."/>
            <person name="Wolfe A.J."/>
        </authorList>
    </citation>
    <scope>NUCLEOTIDE SEQUENCE [LARGE SCALE GENOMIC DNA]</scope>
    <source>
        <strain evidence="1 2">UMB0249</strain>
    </source>
</reference>